<dbReference type="AlphaFoldDB" id="A0A9N9EU75"/>
<evidence type="ECO:0000313" key="1">
    <source>
        <dbReference type="EMBL" id="CAG8695103.1"/>
    </source>
</evidence>
<name>A0A9N9EU75_9GLOM</name>
<feature type="non-terminal residue" evidence="1">
    <location>
        <position position="1"/>
    </location>
</feature>
<dbReference type="EMBL" id="CAJVQA010010273">
    <property type="protein sequence ID" value="CAG8695103.1"/>
    <property type="molecule type" value="Genomic_DNA"/>
</dbReference>
<accession>A0A9N9EU75</accession>
<protein>
    <submittedName>
        <fullName evidence="1">22172_t:CDS:1</fullName>
    </submittedName>
</protein>
<keyword evidence="2" id="KW-1185">Reference proteome</keyword>
<evidence type="ECO:0000313" key="2">
    <source>
        <dbReference type="Proteomes" id="UP000789759"/>
    </source>
</evidence>
<sequence>EGENDGHGHFGANCHYYDKKKWQCGKPSVIKAHLALYCKEPDLLNFLQSGYTLPHNDTLLGPVLDGEIA</sequence>
<dbReference type="OrthoDB" id="2438553at2759"/>
<proteinExistence type="predicted"/>
<organism evidence="1 2">
    <name type="scientific">Cetraspora pellucida</name>
    <dbReference type="NCBI Taxonomy" id="1433469"/>
    <lineage>
        <taxon>Eukaryota</taxon>
        <taxon>Fungi</taxon>
        <taxon>Fungi incertae sedis</taxon>
        <taxon>Mucoromycota</taxon>
        <taxon>Glomeromycotina</taxon>
        <taxon>Glomeromycetes</taxon>
        <taxon>Diversisporales</taxon>
        <taxon>Gigasporaceae</taxon>
        <taxon>Cetraspora</taxon>
    </lineage>
</organism>
<dbReference type="Proteomes" id="UP000789759">
    <property type="component" value="Unassembled WGS sequence"/>
</dbReference>
<comment type="caution">
    <text evidence="1">The sequence shown here is derived from an EMBL/GenBank/DDBJ whole genome shotgun (WGS) entry which is preliminary data.</text>
</comment>
<gene>
    <name evidence="1" type="ORF">CPELLU_LOCUS11519</name>
</gene>
<reference evidence="1" key="1">
    <citation type="submission" date="2021-06" db="EMBL/GenBank/DDBJ databases">
        <authorList>
            <person name="Kallberg Y."/>
            <person name="Tangrot J."/>
            <person name="Rosling A."/>
        </authorList>
    </citation>
    <scope>NUCLEOTIDE SEQUENCE</scope>
    <source>
        <strain evidence="1">FL966</strain>
    </source>
</reference>